<evidence type="ECO:0000313" key="6">
    <source>
        <dbReference type="EMBL" id="SVA12477.1"/>
    </source>
</evidence>
<evidence type="ECO:0000259" key="5">
    <source>
        <dbReference type="SMART" id="SM00607"/>
    </source>
</evidence>
<dbReference type="Pfam" id="PF07583">
    <property type="entry name" value="PSCyt2"/>
    <property type="match status" value="1"/>
</dbReference>
<dbReference type="Gene3D" id="2.60.120.260">
    <property type="entry name" value="Galactose-binding domain-like"/>
    <property type="match status" value="1"/>
</dbReference>
<evidence type="ECO:0000256" key="4">
    <source>
        <dbReference type="SAM" id="MobiDB-lite"/>
    </source>
</evidence>
<proteinExistence type="predicted"/>
<dbReference type="InterPro" id="IPR011429">
    <property type="entry name" value="Cyt_c_Planctomycete-type"/>
</dbReference>
<organism evidence="6">
    <name type="scientific">marine metagenome</name>
    <dbReference type="NCBI Taxonomy" id="408172"/>
    <lineage>
        <taxon>unclassified sequences</taxon>
        <taxon>metagenomes</taxon>
        <taxon>ecological metagenomes</taxon>
    </lineage>
</organism>
<dbReference type="InterPro" id="IPR011444">
    <property type="entry name" value="DUF1549"/>
</dbReference>
<dbReference type="AlphaFoldDB" id="A0A381TCQ3"/>
<dbReference type="SUPFAM" id="SSF49785">
    <property type="entry name" value="Galactose-binding domain-like"/>
    <property type="match status" value="1"/>
</dbReference>
<gene>
    <name evidence="6" type="ORF">METZ01_LOCUS65331</name>
</gene>
<dbReference type="Pfam" id="PF22633">
    <property type="entry name" value="F5_F8_type_C_2"/>
    <property type="match status" value="1"/>
</dbReference>
<feature type="region of interest" description="Disordered" evidence="4">
    <location>
        <begin position="456"/>
        <end position="476"/>
    </location>
</feature>
<feature type="domain" description="Fucolectin tachylectin-4 pentraxin-1" evidence="5">
    <location>
        <begin position="451"/>
        <end position="602"/>
    </location>
</feature>
<dbReference type="InterPro" id="IPR022655">
    <property type="entry name" value="DUF1553"/>
</dbReference>
<dbReference type="GO" id="GO:0020037">
    <property type="term" value="F:heme binding"/>
    <property type="evidence" value="ECO:0007669"/>
    <property type="project" value="InterPro"/>
</dbReference>
<dbReference type="InterPro" id="IPR008979">
    <property type="entry name" value="Galactose-bd-like_sf"/>
</dbReference>
<keyword evidence="2" id="KW-0106">Calcium</keyword>
<dbReference type="GO" id="GO:0046872">
    <property type="term" value="F:metal ion binding"/>
    <property type="evidence" value="ECO:0007669"/>
    <property type="project" value="UniProtKB-KW"/>
</dbReference>
<sequence length="1129" mass="126931">MRKGFYSLIIGFAGSIGFGQLAVTAAVDFNRNIRPVLSRNCFACHGPDEKARKADLRLDVREGALAERKGDPAVLPGDRGKSELFARITTADSGDRMPPEESGHELTLEEIDKIGEWIDEGAPYDRHWAFKPPSRPHLPKVNERAWARNGIDHFILSGLEVTGDRPSETDDRYTLIRRLSLDLTGLPPIPVEVETFINDKRPNAYELLVDDLLSRPAYGERWARVWLDLARYADSAGYGSDPLRVIWKYRDWVINAFNQNMPYDRFTIEQLAGDLLPEPSRDQLLATAFHRNTKTNTEGGTDDEEFRVEAVRDRVDTTMQVWMGLTMGCAKCHSHKYDPITQTEYYQFYAMFNQTEDADRGDDSPRLPYPTDEEITRLAKIDDEIKALQAKLSVHTPALTKGQRDWELKSLRNLAKPKPELGDWETSGPFAGDNFESVFTRAFAPERLAIGENVAPRGKARQSSTSNDAPAKLAIDGNSSGKFVDKTVTHTKNPDDKSPWWEVELLKPTNVTQVVIWNRAEVPERLSAFRVSAMDSERKLLFKKDLFENGKGNPKPDEGFTVPIEANGKVSVVRIELLPLDSRKVPILSLAEVQVFTRSGVGEAAEVKWAARPEWNDGKVHVLESGDNSVVYLRRKLNAIIAGTQQLSFGSGDAIKAWINGREVLSEKTKREAKADQETVSVKLSKGESELLLKIVNNDKKSGFYFAVRGVDFPEDILPVLLIDEAKRTTPQSEKIAAHYRTFAKELEPVRKSIEGKRKEHKKVNDSIVTTPYMRELAKAKRRDTHLMVKGSFLNRGNEVKAGFPASFHSPAKGTPRDRMGVARWLLQPGNPLTARVAVNRFWAQLFGRGLLDTEEDFGTQGNIPDHPELLDWLAVEFRDGRWDVKRLLKTMVMSATYRQSAKLQGGLAKRDPRNIRLGRGPRFRLEAEMVRDQALVLSGLQSVKMHGPSVYPPQPPNLWQAAFNGQRNWATSKSEDRYRRGFYTFLRRTVPYPSMATFDAPSREICTVRRIRTNTPLQSFVTLNDEAYVEFAQALAHRIFAEGGDSTADRLKFALRLTLAKPVEASRLAALTELFNGELAHYQEQPDAAKALYGKTVPLPPGASLREMAALTVVANVLLNMDALLMKG</sequence>
<dbReference type="InterPro" id="IPR006585">
    <property type="entry name" value="FTP1"/>
</dbReference>
<name>A0A381TCQ3_9ZZZZ</name>
<reference evidence="6" key="1">
    <citation type="submission" date="2018-05" db="EMBL/GenBank/DDBJ databases">
        <authorList>
            <person name="Lanie J.A."/>
            <person name="Ng W.-L."/>
            <person name="Kazmierczak K.M."/>
            <person name="Andrzejewski T.M."/>
            <person name="Davidsen T.M."/>
            <person name="Wayne K.J."/>
            <person name="Tettelin H."/>
            <person name="Glass J.I."/>
            <person name="Rusch D."/>
            <person name="Podicherti R."/>
            <person name="Tsui H.-C.T."/>
            <person name="Winkler M.E."/>
        </authorList>
    </citation>
    <scope>NUCLEOTIDE SEQUENCE</scope>
</reference>
<dbReference type="PANTHER" id="PTHR35889">
    <property type="entry name" value="CYCLOINULO-OLIGOSACCHARIDE FRUCTANOTRANSFERASE-RELATED"/>
    <property type="match status" value="1"/>
</dbReference>
<protein>
    <recommendedName>
        <fullName evidence="5">Fucolectin tachylectin-4 pentraxin-1 domain-containing protein</fullName>
    </recommendedName>
</protein>
<dbReference type="GO" id="GO:0009055">
    <property type="term" value="F:electron transfer activity"/>
    <property type="evidence" value="ECO:0007669"/>
    <property type="project" value="InterPro"/>
</dbReference>
<evidence type="ECO:0000256" key="2">
    <source>
        <dbReference type="ARBA" id="ARBA00022837"/>
    </source>
</evidence>
<evidence type="ECO:0000256" key="1">
    <source>
        <dbReference type="ARBA" id="ARBA00022723"/>
    </source>
</evidence>
<dbReference type="PANTHER" id="PTHR35889:SF3">
    <property type="entry name" value="F-BOX DOMAIN-CONTAINING PROTEIN"/>
    <property type="match status" value="1"/>
</dbReference>
<keyword evidence="3" id="KW-1015">Disulfide bond</keyword>
<dbReference type="Pfam" id="PF07587">
    <property type="entry name" value="PSD1"/>
    <property type="match status" value="1"/>
</dbReference>
<keyword evidence="1" id="KW-0479">Metal-binding</keyword>
<evidence type="ECO:0000256" key="3">
    <source>
        <dbReference type="ARBA" id="ARBA00023157"/>
    </source>
</evidence>
<dbReference type="SMART" id="SM00607">
    <property type="entry name" value="FTP"/>
    <property type="match status" value="1"/>
</dbReference>
<accession>A0A381TCQ3</accession>
<dbReference type="Pfam" id="PF07635">
    <property type="entry name" value="PSCyt1"/>
    <property type="match status" value="1"/>
</dbReference>
<dbReference type="EMBL" id="UINC01004189">
    <property type="protein sequence ID" value="SVA12477.1"/>
    <property type="molecule type" value="Genomic_DNA"/>
</dbReference>
<dbReference type="InterPro" id="IPR036909">
    <property type="entry name" value="Cyt_c-like_dom_sf"/>
</dbReference>
<dbReference type="SUPFAM" id="SSF46626">
    <property type="entry name" value="Cytochrome c"/>
    <property type="match status" value="1"/>
</dbReference>